<dbReference type="OrthoDB" id="514967at2759"/>
<evidence type="ECO:0000256" key="3">
    <source>
        <dbReference type="ARBA" id="ARBA00022833"/>
    </source>
</evidence>
<feature type="region of interest" description="Disordered" evidence="5">
    <location>
        <begin position="169"/>
        <end position="197"/>
    </location>
</feature>
<keyword evidence="3" id="KW-0862">Zinc</keyword>
<dbReference type="AlphaFoldDB" id="A0A835CBK1"/>
<dbReference type="EMBL" id="JAAIUW010000004">
    <property type="protein sequence ID" value="KAF7834002.1"/>
    <property type="molecule type" value="Genomic_DNA"/>
</dbReference>
<evidence type="ECO:0000313" key="8">
    <source>
        <dbReference type="Proteomes" id="UP000634136"/>
    </source>
</evidence>
<dbReference type="GO" id="GO:0008270">
    <property type="term" value="F:zinc ion binding"/>
    <property type="evidence" value="ECO:0007669"/>
    <property type="project" value="UniProtKB-KW"/>
</dbReference>
<protein>
    <submittedName>
        <fullName evidence="7">Squamosa promoter-binding-like protein 13A</fullName>
    </submittedName>
</protein>
<evidence type="ECO:0000313" key="7">
    <source>
        <dbReference type="EMBL" id="KAF7834002.1"/>
    </source>
</evidence>
<feature type="region of interest" description="Disordered" evidence="5">
    <location>
        <begin position="81"/>
        <end position="110"/>
    </location>
</feature>
<dbReference type="GO" id="GO:0003677">
    <property type="term" value="F:DNA binding"/>
    <property type="evidence" value="ECO:0007669"/>
    <property type="project" value="InterPro"/>
</dbReference>
<dbReference type="GO" id="GO:0005634">
    <property type="term" value="C:nucleus"/>
    <property type="evidence" value="ECO:0007669"/>
    <property type="project" value="InterPro"/>
</dbReference>
<reference evidence="7" key="1">
    <citation type="submission" date="2020-09" db="EMBL/GenBank/DDBJ databases">
        <title>Genome-Enabled Discovery of Anthraquinone Biosynthesis in Senna tora.</title>
        <authorList>
            <person name="Kang S.-H."/>
            <person name="Pandey R.P."/>
            <person name="Lee C.-M."/>
            <person name="Sim J.-S."/>
            <person name="Jeong J.-T."/>
            <person name="Choi B.-S."/>
            <person name="Jung M."/>
            <person name="Ginzburg D."/>
            <person name="Zhao K."/>
            <person name="Won S.Y."/>
            <person name="Oh T.-J."/>
            <person name="Yu Y."/>
            <person name="Kim N.-H."/>
            <person name="Lee O.R."/>
            <person name="Lee T.-H."/>
            <person name="Bashyal P."/>
            <person name="Kim T.-S."/>
            <person name="Lee W.-H."/>
            <person name="Kawkins C."/>
            <person name="Kim C.-K."/>
            <person name="Kim J.S."/>
            <person name="Ahn B.O."/>
            <person name="Rhee S.Y."/>
            <person name="Sohng J.K."/>
        </authorList>
    </citation>
    <scope>NUCLEOTIDE SEQUENCE</scope>
    <source>
        <tissue evidence="7">Leaf</tissue>
    </source>
</reference>
<evidence type="ECO:0000256" key="1">
    <source>
        <dbReference type="ARBA" id="ARBA00022723"/>
    </source>
</evidence>
<dbReference type="PROSITE" id="PS51141">
    <property type="entry name" value="ZF_SBP"/>
    <property type="match status" value="1"/>
</dbReference>
<keyword evidence="2 4" id="KW-0863">Zinc-finger</keyword>
<proteinExistence type="predicted"/>
<keyword evidence="8" id="KW-1185">Reference proteome</keyword>
<dbReference type="Proteomes" id="UP000634136">
    <property type="component" value="Unassembled WGS sequence"/>
</dbReference>
<accession>A0A835CBK1</accession>
<dbReference type="PANTHER" id="PTHR31251">
    <property type="entry name" value="SQUAMOSA PROMOTER-BINDING-LIKE PROTEIN 4"/>
    <property type="match status" value="1"/>
</dbReference>
<dbReference type="InterPro" id="IPR004333">
    <property type="entry name" value="SBP_dom"/>
</dbReference>
<dbReference type="Gene3D" id="4.10.1100.10">
    <property type="entry name" value="Transcription factor, SBP-box domain"/>
    <property type="match status" value="1"/>
</dbReference>
<organism evidence="7 8">
    <name type="scientific">Senna tora</name>
    <dbReference type="NCBI Taxonomy" id="362788"/>
    <lineage>
        <taxon>Eukaryota</taxon>
        <taxon>Viridiplantae</taxon>
        <taxon>Streptophyta</taxon>
        <taxon>Embryophyta</taxon>
        <taxon>Tracheophyta</taxon>
        <taxon>Spermatophyta</taxon>
        <taxon>Magnoliopsida</taxon>
        <taxon>eudicotyledons</taxon>
        <taxon>Gunneridae</taxon>
        <taxon>Pentapetalae</taxon>
        <taxon>rosids</taxon>
        <taxon>fabids</taxon>
        <taxon>Fabales</taxon>
        <taxon>Fabaceae</taxon>
        <taxon>Caesalpinioideae</taxon>
        <taxon>Cassia clade</taxon>
        <taxon>Senna</taxon>
    </lineage>
</organism>
<evidence type="ECO:0000256" key="5">
    <source>
        <dbReference type="SAM" id="MobiDB-lite"/>
    </source>
</evidence>
<feature type="compositionally biased region" description="Low complexity" evidence="5">
    <location>
        <begin position="186"/>
        <end position="197"/>
    </location>
</feature>
<evidence type="ECO:0000256" key="2">
    <source>
        <dbReference type="ARBA" id="ARBA00022771"/>
    </source>
</evidence>
<dbReference type="PANTHER" id="PTHR31251:SF207">
    <property type="entry name" value="SQUAMOSA PROMOTER-BINDING-LIKE PROTEIN 13A-RELATED"/>
    <property type="match status" value="1"/>
</dbReference>
<feature type="compositionally biased region" description="Low complexity" evidence="5">
    <location>
        <begin position="87"/>
        <end position="99"/>
    </location>
</feature>
<name>A0A835CBK1_9FABA</name>
<dbReference type="InterPro" id="IPR044817">
    <property type="entry name" value="SBP-like"/>
</dbReference>
<dbReference type="SUPFAM" id="SSF103612">
    <property type="entry name" value="SBT domain"/>
    <property type="match status" value="1"/>
</dbReference>
<feature type="domain" description="SBP-type" evidence="6">
    <location>
        <begin position="112"/>
        <end position="182"/>
    </location>
</feature>
<sequence>MVMTEHIHAVSWKVETTPHKIHFNGFGFHVKDEGALQNIETIENSNNNGGSRFGIVKRRSSEGEFCVDLKLGHHDEVEKLDGGGGVSKTKTTSASGGSWKRARGMSNGGGQRASCLVDGCNSDLSNGREYHRRHKVCELHSKTPVVTISGHNQRFHSLEEFDEGKRSCRKRLDGHNRRRRKPQPLLPLTPSSAPTPTFFSNYQGLTLHDHDHSVDTSTVMDLQVNSNNGNGTSSIYMPNAPHSHLPFHWDN</sequence>
<comment type="caution">
    <text evidence="7">The sequence shown here is derived from an EMBL/GenBank/DDBJ whole genome shotgun (WGS) entry which is preliminary data.</text>
</comment>
<evidence type="ECO:0000256" key="4">
    <source>
        <dbReference type="PROSITE-ProRule" id="PRU00470"/>
    </source>
</evidence>
<evidence type="ECO:0000259" key="6">
    <source>
        <dbReference type="PROSITE" id="PS51141"/>
    </source>
</evidence>
<keyword evidence="1" id="KW-0479">Metal-binding</keyword>
<dbReference type="Pfam" id="PF03110">
    <property type="entry name" value="SBP"/>
    <property type="match status" value="1"/>
</dbReference>
<gene>
    <name evidence="7" type="ORF">G2W53_008861</name>
</gene>
<dbReference type="InterPro" id="IPR036893">
    <property type="entry name" value="SBP_sf"/>
</dbReference>